<feature type="region of interest" description="Disordered" evidence="8">
    <location>
        <begin position="276"/>
        <end position="301"/>
    </location>
</feature>
<dbReference type="InterPro" id="IPR001766">
    <property type="entry name" value="Fork_head_dom"/>
</dbReference>
<dbReference type="InterPro" id="IPR036390">
    <property type="entry name" value="WH_DNA-bd_sf"/>
</dbReference>
<evidence type="ECO:0000256" key="5">
    <source>
        <dbReference type="ARBA" id="ARBA00023163"/>
    </source>
</evidence>
<gene>
    <name evidence="10" type="primary">Foxn4</name>
    <name evidence="10" type="ORF">PITSOR_R03715</name>
</gene>
<sequence length="470" mass="51261">RLLAPDPSQLSEEELPGDLQSLSWLTAVDVPRLQQMASGRMDFSLGAQAAMLQQTGPVTNPLHPPGAAGAMIHVQASLPQGILGLNSISTHGANMSPYAVGGQLSPGLQTHQQLFPPPPPHSQQCNPAGIYSTSYGTQPHYSQPRLAPHSAQELHPKHYPKPIYSYSCLIAMALKNSKTGSLPVSEIYSFMKEHFPYFKTAPDGWKNSVRHNLSLNKCFEKVENKLSGTSRKGCLWALNPAKIDKMEEEMQKWKRKDLAAIHRSMANPEELDKLITDRPESCRRPSKQAEPEVPALSHMSQLQPQPVMTLSLQSLPLHHQLQPQARMAPNSPAPAQTPPLHTLPDLGHSPLPQPRLARAPPEFPPVPADMSTEVDALDPSIMDFALQGNIWEEMKDESFSLDTLGAFSTSPLHLPDCDLGTPGLTPVSSGSDRPFPDLQLTGLYSTYTTLDNVAAAQYGPPPGNKPIPLL</sequence>
<dbReference type="GO" id="GO:0000976">
    <property type="term" value="F:transcription cis-regulatory region binding"/>
    <property type="evidence" value="ECO:0007669"/>
    <property type="project" value="TreeGrafter"/>
</dbReference>
<dbReference type="PROSITE" id="PS00658">
    <property type="entry name" value="FORK_HEAD_2"/>
    <property type="match status" value="1"/>
</dbReference>
<protein>
    <submittedName>
        <fullName evidence="10">FOXN4 protein</fullName>
    </submittedName>
</protein>
<evidence type="ECO:0000256" key="8">
    <source>
        <dbReference type="SAM" id="MobiDB-lite"/>
    </source>
</evidence>
<evidence type="ECO:0000313" key="11">
    <source>
        <dbReference type="Proteomes" id="UP000633448"/>
    </source>
</evidence>
<dbReference type="PANTHER" id="PTHR46721">
    <property type="entry name" value="FORKHEAD BOX PROTEIN N1"/>
    <property type="match status" value="1"/>
</dbReference>
<evidence type="ECO:0000259" key="9">
    <source>
        <dbReference type="PROSITE" id="PS50039"/>
    </source>
</evidence>
<comment type="subcellular location">
    <subcellularLocation>
        <location evidence="1 7">Nucleus</location>
    </subcellularLocation>
</comment>
<dbReference type="SMART" id="SM00339">
    <property type="entry name" value="FH"/>
    <property type="match status" value="1"/>
</dbReference>
<evidence type="ECO:0000313" key="10">
    <source>
        <dbReference type="EMBL" id="NWI85703.1"/>
    </source>
</evidence>
<keyword evidence="2" id="KW-0217">Developmental protein</keyword>
<dbReference type="EMBL" id="WEKX01002980">
    <property type="protein sequence ID" value="NWI85703.1"/>
    <property type="molecule type" value="Genomic_DNA"/>
</dbReference>
<accession>A0A851EZ84</accession>
<dbReference type="Proteomes" id="UP000633448">
    <property type="component" value="Unassembled WGS sequence"/>
</dbReference>
<dbReference type="PRINTS" id="PR00053">
    <property type="entry name" value="FORKHEAD"/>
</dbReference>
<dbReference type="GO" id="GO:0000981">
    <property type="term" value="F:DNA-binding transcription factor activity, RNA polymerase II-specific"/>
    <property type="evidence" value="ECO:0007669"/>
    <property type="project" value="TreeGrafter"/>
</dbReference>
<feature type="domain" description="Fork-head" evidence="9">
    <location>
        <begin position="161"/>
        <end position="257"/>
    </location>
</feature>
<evidence type="ECO:0000256" key="7">
    <source>
        <dbReference type="PROSITE-ProRule" id="PRU00089"/>
    </source>
</evidence>
<feature type="compositionally biased region" description="Basic and acidic residues" evidence="8">
    <location>
        <begin position="276"/>
        <end position="290"/>
    </location>
</feature>
<keyword evidence="4 7" id="KW-0238">DNA-binding</keyword>
<comment type="caution">
    <text evidence="10">The sequence shown here is derived from an EMBL/GenBank/DDBJ whole genome shotgun (WGS) entry which is preliminary data.</text>
</comment>
<dbReference type="SUPFAM" id="SSF46785">
    <property type="entry name" value="Winged helix' DNA-binding domain"/>
    <property type="match status" value="1"/>
</dbReference>
<name>A0A851EZ84_PITSO</name>
<feature type="non-terminal residue" evidence="10">
    <location>
        <position position="1"/>
    </location>
</feature>
<keyword evidence="11" id="KW-1185">Reference proteome</keyword>
<dbReference type="Gene3D" id="1.10.10.10">
    <property type="entry name" value="Winged helix-like DNA-binding domain superfamily/Winged helix DNA-binding domain"/>
    <property type="match status" value="1"/>
</dbReference>
<reference evidence="10" key="1">
    <citation type="submission" date="2019-10" db="EMBL/GenBank/DDBJ databases">
        <title>Bird 10,000 Genomes (B10K) Project - Family phase.</title>
        <authorList>
            <person name="Zhang G."/>
        </authorList>
    </citation>
    <scope>NUCLEOTIDE SEQUENCE</scope>
    <source>
        <strain evidence="10">B10K-DU-002-53</strain>
        <tissue evidence="10">Muscle</tissue>
    </source>
</reference>
<dbReference type="InterPro" id="IPR049624">
    <property type="entry name" value="FOXN1_4"/>
</dbReference>
<feature type="region of interest" description="Disordered" evidence="8">
    <location>
        <begin position="322"/>
        <end position="363"/>
    </location>
</feature>
<dbReference type="OrthoDB" id="10070006at2759"/>
<keyword evidence="3" id="KW-0805">Transcription regulation</keyword>
<feature type="DNA-binding region" description="Fork-head" evidence="7">
    <location>
        <begin position="161"/>
        <end position="257"/>
    </location>
</feature>
<keyword evidence="6 7" id="KW-0539">Nucleus</keyword>
<feature type="non-terminal residue" evidence="10">
    <location>
        <position position="470"/>
    </location>
</feature>
<dbReference type="PANTHER" id="PTHR46721:SF2">
    <property type="entry name" value="FORKHEAD BOX PROTEIN N4"/>
    <property type="match status" value="1"/>
</dbReference>
<evidence type="ECO:0000256" key="1">
    <source>
        <dbReference type="ARBA" id="ARBA00004123"/>
    </source>
</evidence>
<dbReference type="AlphaFoldDB" id="A0A851EZ84"/>
<dbReference type="InterPro" id="IPR036388">
    <property type="entry name" value="WH-like_DNA-bd_sf"/>
</dbReference>
<dbReference type="GO" id="GO:0005634">
    <property type="term" value="C:nucleus"/>
    <property type="evidence" value="ECO:0007669"/>
    <property type="project" value="UniProtKB-SubCell"/>
</dbReference>
<evidence type="ECO:0000256" key="2">
    <source>
        <dbReference type="ARBA" id="ARBA00022473"/>
    </source>
</evidence>
<proteinExistence type="predicted"/>
<dbReference type="PROSITE" id="PS50039">
    <property type="entry name" value="FORK_HEAD_3"/>
    <property type="match status" value="1"/>
</dbReference>
<evidence type="ECO:0000256" key="3">
    <source>
        <dbReference type="ARBA" id="ARBA00023015"/>
    </source>
</evidence>
<evidence type="ECO:0000256" key="6">
    <source>
        <dbReference type="ARBA" id="ARBA00023242"/>
    </source>
</evidence>
<keyword evidence="5" id="KW-0804">Transcription</keyword>
<organism evidence="10 11">
    <name type="scientific">Pitta sordida</name>
    <name type="common">Hooded pitta</name>
    <dbReference type="NCBI Taxonomy" id="9163"/>
    <lineage>
        <taxon>Eukaryota</taxon>
        <taxon>Metazoa</taxon>
        <taxon>Chordata</taxon>
        <taxon>Craniata</taxon>
        <taxon>Vertebrata</taxon>
        <taxon>Euteleostomi</taxon>
        <taxon>Archelosauria</taxon>
        <taxon>Archosauria</taxon>
        <taxon>Dinosauria</taxon>
        <taxon>Saurischia</taxon>
        <taxon>Theropoda</taxon>
        <taxon>Coelurosauria</taxon>
        <taxon>Aves</taxon>
        <taxon>Neognathae</taxon>
        <taxon>Neoaves</taxon>
        <taxon>Telluraves</taxon>
        <taxon>Australaves</taxon>
        <taxon>Passeriformes</taxon>
        <taxon>Pittidae</taxon>
        <taxon>Pitta</taxon>
    </lineage>
</organism>
<dbReference type="InterPro" id="IPR030456">
    <property type="entry name" value="TF_fork_head_CS_2"/>
</dbReference>
<dbReference type="Pfam" id="PF00250">
    <property type="entry name" value="Forkhead"/>
    <property type="match status" value="1"/>
</dbReference>
<dbReference type="FunFam" id="1.10.10.10:FF:000122">
    <property type="entry name" value="Forkhead box protein N1"/>
    <property type="match status" value="1"/>
</dbReference>
<evidence type="ECO:0000256" key="4">
    <source>
        <dbReference type="ARBA" id="ARBA00023125"/>
    </source>
</evidence>